<dbReference type="EMBL" id="GBRH01258411">
    <property type="protein sequence ID" value="JAD39484.1"/>
    <property type="molecule type" value="Transcribed_RNA"/>
</dbReference>
<reference evidence="1" key="1">
    <citation type="submission" date="2014-09" db="EMBL/GenBank/DDBJ databases">
        <authorList>
            <person name="Magalhaes I.L.F."/>
            <person name="Oliveira U."/>
            <person name="Santos F.R."/>
            <person name="Vidigal T.H.D.A."/>
            <person name="Brescovit A.D."/>
            <person name="Santos A.J."/>
        </authorList>
    </citation>
    <scope>NUCLEOTIDE SEQUENCE</scope>
    <source>
        <tissue evidence="1">Shoot tissue taken approximately 20 cm above the soil surface</tissue>
    </source>
</reference>
<name>A0A0A8ZJC2_ARUDO</name>
<protein>
    <submittedName>
        <fullName evidence="1">Uncharacterized protein</fullName>
    </submittedName>
</protein>
<accession>A0A0A8ZJC2</accession>
<evidence type="ECO:0000313" key="1">
    <source>
        <dbReference type="EMBL" id="JAD39484.1"/>
    </source>
</evidence>
<dbReference type="AlphaFoldDB" id="A0A0A8ZJC2"/>
<proteinExistence type="predicted"/>
<sequence length="17" mass="2075">MSIKVYFFKMVLRSVIL</sequence>
<reference evidence="1" key="2">
    <citation type="journal article" date="2015" name="Data Brief">
        <title>Shoot transcriptome of the giant reed, Arundo donax.</title>
        <authorList>
            <person name="Barrero R.A."/>
            <person name="Guerrero F.D."/>
            <person name="Moolhuijzen P."/>
            <person name="Goolsby J.A."/>
            <person name="Tidwell J."/>
            <person name="Bellgard S.E."/>
            <person name="Bellgard M.I."/>
        </authorList>
    </citation>
    <scope>NUCLEOTIDE SEQUENCE</scope>
    <source>
        <tissue evidence="1">Shoot tissue taken approximately 20 cm above the soil surface</tissue>
    </source>
</reference>
<organism evidence="1">
    <name type="scientific">Arundo donax</name>
    <name type="common">Giant reed</name>
    <name type="synonym">Donax arundinaceus</name>
    <dbReference type="NCBI Taxonomy" id="35708"/>
    <lineage>
        <taxon>Eukaryota</taxon>
        <taxon>Viridiplantae</taxon>
        <taxon>Streptophyta</taxon>
        <taxon>Embryophyta</taxon>
        <taxon>Tracheophyta</taxon>
        <taxon>Spermatophyta</taxon>
        <taxon>Magnoliopsida</taxon>
        <taxon>Liliopsida</taxon>
        <taxon>Poales</taxon>
        <taxon>Poaceae</taxon>
        <taxon>PACMAD clade</taxon>
        <taxon>Arundinoideae</taxon>
        <taxon>Arundineae</taxon>
        <taxon>Arundo</taxon>
    </lineage>
</organism>